<organism evidence="2 3">
    <name type="scientific">Thermanaerovibrio velox DSM 12556</name>
    <dbReference type="NCBI Taxonomy" id="926567"/>
    <lineage>
        <taxon>Bacteria</taxon>
        <taxon>Thermotogati</taxon>
        <taxon>Synergistota</taxon>
        <taxon>Synergistia</taxon>
        <taxon>Synergistales</taxon>
        <taxon>Synergistaceae</taxon>
        <taxon>Thermanaerovibrio</taxon>
    </lineage>
</organism>
<dbReference type="GO" id="GO:0097367">
    <property type="term" value="F:carbohydrate derivative binding"/>
    <property type="evidence" value="ECO:0007669"/>
    <property type="project" value="InterPro"/>
</dbReference>
<proteinExistence type="predicted"/>
<dbReference type="InterPro" id="IPR046348">
    <property type="entry name" value="SIS_dom_sf"/>
</dbReference>
<dbReference type="PROSITE" id="PS51464">
    <property type="entry name" value="SIS"/>
    <property type="match status" value="1"/>
</dbReference>
<dbReference type="SUPFAM" id="SSF53697">
    <property type="entry name" value="SIS domain"/>
    <property type="match status" value="1"/>
</dbReference>
<dbReference type="EMBL" id="CM001377">
    <property type="protein sequence ID" value="EHM09309.1"/>
    <property type="molecule type" value="Genomic_DNA"/>
</dbReference>
<dbReference type="Proteomes" id="UP000005730">
    <property type="component" value="Chromosome"/>
</dbReference>
<evidence type="ECO:0000313" key="3">
    <source>
        <dbReference type="Proteomes" id="UP000005730"/>
    </source>
</evidence>
<feature type="domain" description="SIS" evidence="1">
    <location>
        <begin position="39"/>
        <end position="200"/>
    </location>
</feature>
<dbReference type="AlphaFoldDB" id="H0UN30"/>
<evidence type="ECO:0000313" key="2">
    <source>
        <dbReference type="EMBL" id="EHM09309.1"/>
    </source>
</evidence>
<protein>
    <submittedName>
        <fullName evidence="2">Phosphoheptose isomerase</fullName>
    </submittedName>
</protein>
<dbReference type="InterPro" id="IPR050099">
    <property type="entry name" value="SIS_GmhA/DiaA_subfam"/>
</dbReference>
<dbReference type="GO" id="GO:1901135">
    <property type="term" value="P:carbohydrate derivative metabolic process"/>
    <property type="evidence" value="ECO:0007669"/>
    <property type="project" value="InterPro"/>
</dbReference>
<dbReference type="eggNOG" id="COG0279">
    <property type="taxonomic scope" value="Bacteria"/>
</dbReference>
<dbReference type="PANTHER" id="PTHR30390">
    <property type="entry name" value="SEDOHEPTULOSE 7-PHOSPHATE ISOMERASE / DNAA INITIATOR-ASSOCIATING FACTOR FOR REPLICATION INITIATION"/>
    <property type="match status" value="1"/>
</dbReference>
<sequence length="200" mass="20589">MIFVMTHVVLGQLGATAEELRRWASPEGVKALEDAAGLIAGSVLKGGKLLICGNGGSAADCQHLAAEFTCRLSAARPRGPIPALALTTDTSFITACSNDYSFEMVFARQVRALGRPGDVLMGISTSGTSRNVVSAVEEARGMGIATLALTGEGGDPGVPCGHGPAGPLRGYRGDTERAYLSGARYLLHGGGSSDPRGIFR</sequence>
<dbReference type="CDD" id="cd05006">
    <property type="entry name" value="SIS_GmhA"/>
    <property type="match status" value="1"/>
</dbReference>
<keyword evidence="3" id="KW-1185">Reference proteome</keyword>
<dbReference type="RefSeq" id="WP_006582801.1">
    <property type="nucleotide sequence ID" value="NZ_CM001377.1"/>
</dbReference>
<dbReference type="STRING" id="926567.TheveDRAFT_0122"/>
<dbReference type="Gene3D" id="3.40.50.10490">
    <property type="entry name" value="Glucose-6-phosphate isomerase like protein, domain 1"/>
    <property type="match status" value="1"/>
</dbReference>
<name>H0UN30_9BACT</name>
<dbReference type="GO" id="GO:0016853">
    <property type="term" value="F:isomerase activity"/>
    <property type="evidence" value="ECO:0007669"/>
    <property type="project" value="UniProtKB-KW"/>
</dbReference>
<evidence type="ECO:0000259" key="1">
    <source>
        <dbReference type="PROSITE" id="PS51464"/>
    </source>
</evidence>
<accession>H0UN30</accession>
<dbReference type="HOGENOM" id="CLU_1365677_0_0_0"/>
<keyword evidence="2" id="KW-0413">Isomerase</keyword>
<dbReference type="InterPro" id="IPR035461">
    <property type="entry name" value="GmhA/DiaA"/>
</dbReference>
<dbReference type="Pfam" id="PF13580">
    <property type="entry name" value="SIS_2"/>
    <property type="match status" value="1"/>
</dbReference>
<reference evidence="2 3" key="1">
    <citation type="submission" date="2011-10" db="EMBL/GenBank/DDBJ databases">
        <title>The Noncontiguous Finished genome of Thermanaerovibrio velox DSM 12556.</title>
        <authorList>
            <consortium name="US DOE Joint Genome Institute (JGI-PGF)"/>
            <person name="Lucas S."/>
            <person name="Copeland A."/>
            <person name="Lapidus A."/>
            <person name="Glavina del Rio T."/>
            <person name="Dalin E."/>
            <person name="Tice H."/>
            <person name="Bruce D."/>
            <person name="Goodwin L."/>
            <person name="Pitluck S."/>
            <person name="Peters L."/>
            <person name="Mikhailova N."/>
            <person name="Teshima H."/>
            <person name="Kyrpides N."/>
            <person name="Mavromatis K."/>
            <person name="Ivanova N."/>
            <person name="Markowitz V."/>
            <person name="Cheng J.-F."/>
            <person name="Hugenholtz P."/>
            <person name="Woyke T."/>
            <person name="Wu D."/>
            <person name="Spring S."/>
            <person name="Brambilla E.-M."/>
            <person name="Klenk H.-P."/>
            <person name="Eisen J.A."/>
        </authorList>
    </citation>
    <scope>NUCLEOTIDE SEQUENCE [LARGE SCALE GENOMIC DNA]</scope>
    <source>
        <strain evidence="2 3">DSM 12556</strain>
    </source>
</reference>
<gene>
    <name evidence="2" type="ORF">TheveDRAFT_0122</name>
</gene>
<dbReference type="InterPro" id="IPR001347">
    <property type="entry name" value="SIS_dom"/>
</dbReference>